<organism evidence="2 3">
    <name type="scientific">Undibacterium amnicola</name>
    <dbReference type="NCBI Taxonomy" id="1834038"/>
    <lineage>
        <taxon>Bacteria</taxon>
        <taxon>Pseudomonadati</taxon>
        <taxon>Pseudomonadota</taxon>
        <taxon>Betaproteobacteria</taxon>
        <taxon>Burkholderiales</taxon>
        <taxon>Oxalobacteraceae</taxon>
        <taxon>Undibacterium</taxon>
    </lineage>
</organism>
<gene>
    <name evidence="2" type="ORF">H8K33_18070</name>
</gene>
<sequence length="220" mass="24562">MIFPDVSEVSISDKHVSEASSITARPLPNDSTINTQFTENIARDSDNKVITLPANLQNIISALTLTWLLYGVFSILKVLHAVRQLNRMANAMPVVNRSDLNELLSKYLPHSNNIARLRVSRDLNSPFVCPNGVICMPSWALEQSNQALCLAMLHHEIQHIIRRDGAWRIAHEFIKNVLVRRRHSNGSSCGKNLVSKGRGTRISESTRIHENVCGARKAPA</sequence>
<dbReference type="Proteomes" id="UP000643610">
    <property type="component" value="Unassembled WGS sequence"/>
</dbReference>
<keyword evidence="1" id="KW-0472">Membrane</keyword>
<comment type="caution">
    <text evidence="2">The sequence shown here is derived from an EMBL/GenBank/DDBJ whole genome shotgun (WGS) entry which is preliminary data.</text>
</comment>
<keyword evidence="1" id="KW-0812">Transmembrane</keyword>
<keyword evidence="3" id="KW-1185">Reference proteome</keyword>
<feature type="transmembrane region" description="Helical" evidence="1">
    <location>
        <begin position="59"/>
        <end position="79"/>
    </location>
</feature>
<protein>
    <recommendedName>
        <fullName evidence="4">Peptidase M56 domain-containing protein</fullName>
    </recommendedName>
</protein>
<evidence type="ECO:0000313" key="3">
    <source>
        <dbReference type="Proteomes" id="UP000643610"/>
    </source>
</evidence>
<accession>A0ABR6XVM9</accession>
<evidence type="ECO:0000256" key="1">
    <source>
        <dbReference type="SAM" id="Phobius"/>
    </source>
</evidence>
<keyword evidence="1" id="KW-1133">Transmembrane helix</keyword>
<reference evidence="2 3" key="1">
    <citation type="submission" date="2020-08" db="EMBL/GenBank/DDBJ databases">
        <title>Novel species isolated from subtropical streams in China.</title>
        <authorList>
            <person name="Lu H."/>
        </authorList>
    </citation>
    <scope>NUCLEOTIDE SEQUENCE [LARGE SCALE GENOMIC DNA]</scope>
    <source>
        <strain evidence="2 3">KCTC 52442</strain>
    </source>
</reference>
<dbReference type="EMBL" id="JACOFU010000010">
    <property type="protein sequence ID" value="MBC3833418.1"/>
    <property type="molecule type" value="Genomic_DNA"/>
</dbReference>
<name>A0ABR6XVM9_9BURK</name>
<evidence type="ECO:0000313" key="2">
    <source>
        <dbReference type="EMBL" id="MBC3833418.1"/>
    </source>
</evidence>
<proteinExistence type="predicted"/>
<evidence type="ECO:0008006" key="4">
    <source>
        <dbReference type="Google" id="ProtNLM"/>
    </source>
</evidence>